<dbReference type="EMBL" id="CDMY01000290">
    <property type="protein sequence ID" value="CEL99833.1"/>
    <property type="molecule type" value="Genomic_DNA"/>
</dbReference>
<feature type="compositionally biased region" description="Basic and acidic residues" evidence="2">
    <location>
        <begin position="1051"/>
        <end position="1064"/>
    </location>
</feature>
<feature type="compositionally biased region" description="Basic and acidic residues" evidence="2">
    <location>
        <begin position="281"/>
        <end position="292"/>
    </location>
</feature>
<feature type="compositionally biased region" description="Acidic residues" evidence="2">
    <location>
        <begin position="143"/>
        <end position="152"/>
    </location>
</feature>
<feature type="compositionally biased region" description="Low complexity" evidence="2">
    <location>
        <begin position="816"/>
        <end position="837"/>
    </location>
</feature>
<dbReference type="InterPro" id="IPR058055">
    <property type="entry name" value="PA-PLA1"/>
</dbReference>
<keyword evidence="5" id="KW-1185">Reference proteome</keyword>
<feature type="coiled-coil region" evidence="1">
    <location>
        <begin position="933"/>
        <end position="963"/>
    </location>
</feature>
<feature type="compositionally biased region" description="Basic and acidic residues" evidence="2">
    <location>
        <begin position="130"/>
        <end position="139"/>
    </location>
</feature>
<feature type="compositionally biased region" description="Polar residues" evidence="2">
    <location>
        <begin position="714"/>
        <end position="724"/>
    </location>
</feature>
<feature type="compositionally biased region" description="Low complexity" evidence="2">
    <location>
        <begin position="330"/>
        <end position="349"/>
    </location>
</feature>
<feature type="region of interest" description="Disordered" evidence="2">
    <location>
        <begin position="714"/>
        <end position="769"/>
    </location>
</feature>
<name>A0A0G4EQT5_VITBC</name>
<feature type="region of interest" description="Disordered" evidence="2">
    <location>
        <begin position="328"/>
        <end position="361"/>
    </location>
</feature>
<dbReference type="Proteomes" id="UP000041254">
    <property type="component" value="Unassembled WGS sequence"/>
</dbReference>
<dbReference type="STRING" id="1169540.A0A0G4EQT5"/>
<evidence type="ECO:0000259" key="3">
    <source>
        <dbReference type="PROSITE" id="PS51043"/>
    </source>
</evidence>
<feature type="domain" description="DDHD" evidence="3">
    <location>
        <begin position="523"/>
        <end position="921"/>
    </location>
</feature>
<dbReference type="PANTHER" id="PTHR23509:SF10">
    <property type="entry name" value="LD21067P"/>
    <property type="match status" value="1"/>
</dbReference>
<keyword evidence="1" id="KW-0175">Coiled coil</keyword>
<feature type="compositionally biased region" description="Low complexity" evidence="2">
    <location>
        <begin position="260"/>
        <end position="276"/>
    </location>
</feature>
<dbReference type="InterPro" id="IPR004177">
    <property type="entry name" value="DDHD_dom"/>
</dbReference>
<proteinExistence type="predicted"/>
<evidence type="ECO:0000256" key="2">
    <source>
        <dbReference type="SAM" id="MobiDB-lite"/>
    </source>
</evidence>
<dbReference type="GO" id="GO:0004620">
    <property type="term" value="F:phospholipase activity"/>
    <property type="evidence" value="ECO:0007669"/>
    <property type="project" value="TreeGrafter"/>
</dbReference>
<gene>
    <name evidence="4" type="ORF">Vbra_22472</name>
</gene>
<sequence length="1110" mass="121188">MHSAGSYTPTSPSSADHEASPQSGSSSFRRVSINFAPENLSPEMPHATPNMMAADEQSPDGQPAQTGITALDLRGSMTQGELVSEGASGRQEPVLAGDRSEPVTSRATTKGLLSVGREMDVQTTPSLRGGGERVERGAGDGEAAAEEDEDVDAPVIGFRPEVRPYARPRRSSKLRGGASTSPTKQRGSAAPPAPSGVTSPPAAHQTPKGGVEPPPIDYDVFSLTSWMGQPAAAASVAAAAPPPSDAATSKSDTHADKKAMQAAHAAMMQQQKKAAAGRGGEASRRRDSTLRKKSTVELDADIGREIGMRRKGKVQLPKRITRRVGGRAKGYVGQPPVGVGVAPPSSYGGDEADEGDEEDAEGPPPVDYIILIVHGIGTDEGSLQKNVDNFAATLSFIREHWFWECSMELHLECVNWKNEALFMQEKLFQRIVLEGQKDTRLFINSAVGDLGLYMTPRFGDVIITEVAFQLNTIVWKLKQEDPDRFGSAKIALVGHSLGGVIAFDLLSGMFTRTHGEGFMRPKLNFQVEHFFLWGSPIAIFLSLANELEVRGNLEFSDLFKDHPNLRLYNIFHPHDPVAFRLDPIFYSASSLNPELEPLLLPFWRNNGHRAYKEWERGVQVAKNALIQTMSDFTTSVTKQLWPWGSGSRDPNADDISPQHRSRLDANIDIDAKGDEDSSFWTSTTSHVTKVDWSQKLRAAWSGIGDFSKTDSATIARTGPLSRQKTAGMRRNNPFSARRKRQTQNLALQGSPSTHTPSSAADDKTPNSPKLALVAGTQNLLDDTWDWVKTATQTATHSAKQALGMEGDTAAFPAASETATLESEATAPPTPTPSQASAMHGHGAAGVVPNPGLEGQPFVGAVLPNADEVQMDPATIPALRFDHSMQEHTTERFITSLALLQSHFCYWTSKDVSFFMLKILNAYYPQISYPDYLVKVEEDKKAEAERAAQEANKAEQARLQKEAKQAHAQWEDATRREKEHALQDQYLRMDRDSYSLNVQPPPGTGIAEGDSHGLPPPPRHINIVQRVSLDTPKPPKSHPFAISVPFPQPAHSDTETEADHHERLSARGGRTASDGGPFGRHSEEEVGEVDDLYTRERERERERERKSVDFL</sequence>
<feature type="compositionally biased region" description="Polar residues" evidence="2">
    <location>
        <begin position="1"/>
        <end position="29"/>
    </location>
</feature>
<feature type="region of interest" description="Disordered" evidence="2">
    <location>
        <begin position="1030"/>
        <end position="1110"/>
    </location>
</feature>
<feature type="compositionally biased region" description="Acidic residues" evidence="2">
    <location>
        <begin position="350"/>
        <end position="361"/>
    </location>
</feature>
<dbReference type="Gene3D" id="3.40.50.1820">
    <property type="entry name" value="alpha/beta hydrolase"/>
    <property type="match status" value="1"/>
</dbReference>
<dbReference type="PROSITE" id="PS51043">
    <property type="entry name" value="DDHD"/>
    <property type="match status" value="1"/>
</dbReference>
<dbReference type="PhylomeDB" id="A0A0G4EQT5"/>
<feature type="region of interest" description="Disordered" evidence="2">
    <location>
        <begin position="234"/>
        <end position="292"/>
    </location>
</feature>
<dbReference type="InterPro" id="IPR029058">
    <property type="entry name" value="AB_hydrolase_fold"/>
</dbReference>
<feature type="region of interest" description="Disordered" evidence="2">
    <location>
        <begin position="1"/>
        <end position="216"/>
    </location>
</feature>
<evidence type="ECO:0000313" key="4">
    <source>
        <dbReference type="EMBL" id="CEL99833.1"/>
    </source>
</evidence>
<dbReference type="OrthoDB" id="449513at2759"/>
<dbReference type="SUPFAM" id="SSF53474">
    <property type="entry name" value="alpha/beta-Hydrolases"/>
    <property type="match status" value="1"/>
</dbReference>
<dbReference type="GO" id="GO:0046872">
    <property type="term" value="F:metal ion binding"/>
    <property type="evidence" value="ECO:0007669"/>
    <property type="project" value="InterPro"/>
</dbReference>
<dbReference type="AlphaFoldDB" id="A0A0G4EQT5"/>
<dbReference type="VEuPathDB" id="CryptoDB:Vbra_22472"/>
<dbReference type="GO" id="GO:0005737">
    <property type="term" value="C:cytoplasm"/>
    <property type="evidence" value="ECO:0007669"/>
    <property type="project" value="TreeGrafter"/>
</dbReference>
<dbReference type="SMART" id="SM01127">
    <property type="entry name" value="DDHD"/>
    <property type="match status" value="1"/>
</dbReference>
<dbReference type="InParanoid" id="A0A0G4EQT5"/>
<protein>
    <recommendedName>
        <fullName evidence="3">DDHD domain-containing protein</fullName>
    </recommendedName>
</protein>
<dbReference type="PANTHER" id="PTHR23509">
    <property type="entry name" value="PA-PL1 PHOSPHOLIPASE FAMILY"/>
    <property type="match status" value="1"/>
</dbReference>
<feature type="region of interest" description="Disordered" evidence="2">
    <location>
        <begin position="816"/>
        <end position="840"/>
    </location>
</feature>
<organism evidence="4 5">
    <name type="scientific">Vitrella brassicaformis (strain CCMP3155)</name>
    <dbReference type="NCBI Taxonomy" id="1169540"/>
    <lineage>
        <taxon>Eukaryota</taxon>
        <taxon>Sar</taxon>
        <taxon>Alveolata</taxon>
        <taxon>Colpodellida</taxon>
        <taxon>Vitrellaceae</taxon>
        <taxon>Vitrella</taxon>
    </lineage>
</organism>
<dbReference type="Pfam" id="PF02862">
    <property type="entry name" value="DDHD"/>
    <property type="match status" value="1"/>
</dbReference>
<feature type="compositionally biased region" description="Basic and acidic residues" evidence="2">
    <location>
        <begin position="1091"/>
        <end position="1110"/>
    </location>
</feature>
<reference evidence="4 5" key="1">
    <citation type="submission" date="2014-11" db="EMBL/GenBank/DDBJ databases">
        <authorList>
            <person name="Zhu J."/>
            <person name="Qi W."/>
            <person name="Song R."/>
        </authorList>
    </citation>
    <scope>NUCLEOTIDE SEQUENCE [LARGE SCALE GENOMIC DNA]</scope>
</reference>
<evidence type="ECO:0000256" key="1">
    <source>
        <dbReference type="SAM" id="Coils"/>
    </source>
</evidence>
<evidence type="ECO:0000313" key="5">
    <source>
        <dbReference type="Proteomes" id="UP000041254"/>
    </source>
</evidence>
<feature type="compositionally biased region" description="Low complexity" evidence="2">
    <location>
        <begin position="234"/>
        <end position="250"/>
    </location>
</feature>
<accession>A0A0G4EQT5</accession>
<dbReference type="OMA" id="MTPRFGD"/>
<feature type="compositionally biased region" description="Polar residues" evidence="2">
    <location>
        <begin position="742"/>
        <end position="758"/>
    </location>
</feature>
<feature type="compositionally biased region" description="Polar residues" evidence="2">
    <location>
        <begin position="59"/>
        <end position="68"/>
    </location>
</feature>